<keyword evidence="1" id="KW-0732">Signal</keyword>
<dbReference type="PANTHER" id="PTHR35038">
    <property type="entry name" value="DISSIMILATORY SULFITE REDUCTASE SIRA"/>
    <property type="match status" value="1"/>
</dbReference>
<dbReference type="Gene3D" id="3.90.10.10">
    <property type="entry name" value="Cytochrome C3"/>
    <property type="match status" value="5"/>
</dbReference>
<dbReference type="InterPro" id="IPR036280">
    <property type="entry name" value="Multihaem_cyt_sf"/>
</dbReference>
<organism evidence="2">
    <name type="scientific">bioreactor metagenome</name>
    <dbReference type="NCBI Taxonomy" id="1076179"/>
    <lineage>
        <taxon>unclassified sequences</taxon>
        <taxon>metagenomes</taxon>
        <taxon>ecological metagenomes</taxon>
    </lineage>
</organism>
<sequence>MKLHKGLLLVILSFLFTGYNILAQISPGDLSSAHADLEGVNNCTECHSAGKKVLNGKCLDCHKEIRANILSKKGYHASSEVRGKECAACHNEHHGRNFQIIRFDKNSFNHAKTGFTLKGQHAKEDCKSCHKPAFIKDSKLKNKKNTYLGLSQACLSCHDDFHQGKMSSNCTDCHNFNSFKNAKAFDHSKTRFPLLGKHLNVNCNQCHKTEIVNGKPAQKFTGMAFGNCNACHKDAHNNRFGQNCKQCHSEISFHTIKGINQFDHDQTGYKLVGKHKIVDCKACHTTNLTDPLKHERCTDCHTDYHKKQFAKNNITPDCNECHSVYGFIPSEYSIERHNQTKFKLEGAHIATSCAECHKKQKDWSFRNIGSQCVDCHENEHKGFIGAKYMPGDDCTVCHVVNSWNNVSFDHDKTDFKLEGAHTQQICAACHYRKNENGAKKQQFLGLSEDCSSCHKDEHAGQFAINGKTDCSKCHVSDKWENSKFDHNMSRFKIDGQHTGVKCEECHKPVANEKGRYVEYKFDNIDCSKCHS</sequence>
<reference evidence="2" key="1">
    <citation type="submission" date="2019-08" db="EMBL/GenBank/DDBJ databases">
        <authorList>
            <person name="Kucharzyk K."/>
            <person name="Murdoch R.W."/>
            <person name="Higgins S."/>
            <person name="Loffler F."/>
        </authorList>
    </citation>
    <scope>NUCLEOTIDE SEQUENCE</scope>
</reference>
<name>A0A644ZG63_9ZZZZ</name>
<protein>
    <recommendedName>
        <fullName evidence="3">Cytochrome C</fullName>
    </recommendedName>
</protein>
<dbReference type="EMBL" id="VSSQ01008786">
    <property type="protein sequence ID" value="MPM39840.1"/>
    <property type="molecule type" value="Genomic_DNA"/>
</dbReference>
<dbReference type="GO" id="GO:0016491">
    <property type="term" value="F:oxidoreductase activity"/>
    <property type="evidence" value="ECO:0007669"/>
    <property type="project" value="TreeGrafter"/>
</dbReference>
<dbReference type="SUPFAM" id="SSF48695">
    <property type="entry name" value="Multiheme cytochromes"/>
    <property type="match status" value="2"/>
</dbReference>
<accession>A0A644ZG63</accession>
<proteinExistence type="predicted"/>
<comment type="caution">
    <text evidence="2">The sequence shown here is derived from an EMBL/GenBank/DDBJ whole genome shotgun (WGS) entry which is preliminary data.</text>
</comment>
<evidence type="ECO:0008006" key="3">
    <source>
        <dbReference type="Google" id="ProtNLM"/>
    </source>
</evidence>
<evidence type="ECO:0000313" key="2">
    <source>
        <dbReference type="EMBL" id="MPM39840.1"/>
    </source>
</evidence>
<evidence type="ECO:0000256" key="1">
    <source>
        <dbReference type="ARBA" id="ARBA00022729"/>
    </source>
</evidence>
<dbReference type="AlphaFoldDB" id="A0A644ZG63"/>
<gene>
    <name evidence="2" type="ORF">SDC9_86476</name>
</gene>
<dbReference type="PANTHER" id="PTHR35038:SF6">
    <property type="entry name" value="SURFACE LOCALIZED DECAHEME CYTOCHROME C LIPOPROTEIN"/>
    <property type="match status" value="1"/>
</dbReference>
<dbReference type="InterPro" id="IPR051829">
    <property type="entry name" value="Multiheme_Cytochr_ET"/>
</dbReference>